<feature type="domain" description="HDOD" evidence="1">
    <location>
        <begin position="17"/>
        <end position="209"/>
    </location>
</feature>
<gene>
    <name evidence="2" type="ORF">PYK22_01653</name>
</gene>
<dbReference type="Pfam" id="PF08668">
    <property type="entry name" value="HDOD"/>
    <property type="match status" value="1"/>
</dbReference>
<dbReference type="InterPro" id="IPR006675">
    <property type="entry name" value="HDIG_dom"/>
</dbReference>
<dbReference type="InterPro" id="IPR013976">
    <property type="entry name" value="HDOD"/>
</dbReference>
<protein>
    <submittedName>
        <fullName evidence="2">Uncharacterized domain HDIG-containing protein</fullName>
    </submittedName>
</protein>
<dbReference type="AlphaFoldDB" id="A0A0B6WWI8"/>
<dbReference type="Gene3D" id="1.10.3210.10">
    <property type="entry name" value="Hypothetical protein af1432"/>
    <property type="match status" value="1"/>
</dbReference>
<evidence type="ECO:0000313" key="2">
    <source>
        <dbReference type="EMBL" id="CDM65648.1"/>
    </source>
</evidence>
<dbReference type="EMBL" id="CBXV010000005">
    <property type="protein sequence ID" value="CDM65648.1"/>
    <property type="molecule type" value="Genomic_DNA"/>
</dbReference>
<evidence type="ECO:0000313" key="3">
    <source>
        <dbReference type="Proteomes" id="UP000031518"/>
    </source>
</evidence>
<dbReference type="InterPro" id="IPR003607">
    <property type="entry name" value="HD/PDEase_dom"/>
</dbReference>
<accession>A0A0B6WWI8</accession>
<dbReference type="SUPFAM" id="SSF109604">
    <property type="entry name" value="HD-domain/PDEase-like"/>
    <property type="match status" value="1"/>
</dbReference>
<reference evidence="2 3" key="1">
    <citation type="submission" date="2013-12" db="EMBL/GenBank/DDBJ databases">
        <authorList>
            <person name="Stott M."/>
        </authorList>
    </citation>
    <scope>NUCLEOTIDE SEQUENCE [LARGE SCALE GENOMIC DNA]</scope>
    <source>
        <strain evidence="2 3">K22</strain>
    </source>
</reference>
<organism evidence="2 3">
    <name type="scientific">Pyrinomonas methylaliphatogenes</name>
    <dbReference type="NCBI Taxonomy" id="454194"/>
    <lineage>
        <taxon>Bacteria</taxon>
        <taxon>Pseudomonadati</taxon>
        <taxon>Acidobacteriota</taxon>
        <taxon>Blastocatellia</taxon>
        <taxon>Blastocatellales</taxon>
        <taxon>Pyrinomonadaceae</taxon>
        <taxon>Pyrinomonas</taxon>
    </lineage>
</organism>
<dbReference type="STRING" id="454194.PYK22_01653"/>
<dbReference type="PANTHER" id="PTHR33525:SF3">
    <property type="entry name" value="RIBONUCLEASE Y"/>
    <property type="match status" value="1"/>
</dbReference>
<sequence length="279" mass="30725">MGATTQIDIHSLISTEIPPLPNAAMRVATLAQDANVSTRAIADAIGCDPALAARILRVANSPLYAPLRRITSLPMAVGALGHRVIYQMVIASIASEAFRRKERSPLEKVLWEHSVVVALMAREISSALGMRGSEEAFLCGLLHDIGKLLLIRHDALLYLQLVETDDGRDLLTREEEIYGYTHAQIGALVARHWELPEEIAYAIYHHQRPGHVDQSIFMARVVNVADGIANASGIGLRKIEEEEVVRSESARALRLDGPQLRALWEKSSTSLREMIAVFS</sequence>
<proteinExistence type="predicted"/>
<evidence type="ECO:0000259" key="1">
    <source>
        <dbReference type="PROSITE" id="PS51833"/>
    </source>
</evidence>
<dbReference type="OrthoDB" id="128366at2"/>
<keyword evidence="3" id="KW-1185">Reference proteome</keyword>
<dbReference type="PANTHER" id="PTHR33525">
    <property type="match status" value="1"/>
</dbReference>
<dbReference type="PROSITE" id="PS51833">
    <property type="entry name" value="HDOD"/>
    <property type="match status" value="1"/>
</dbReference>
<dbReference type="CDD" id="cd00077">
    <property type="entry name" value="HDc"/>
    <property type="match status" value="1"/>
</dbReference>
<dbReference type="NCBIfam" id="TIGR00277">
    <property type="entry name" value="HDIG"/>
    <property type="match status" value="1"/>
</dbReference>
<reference evidence="2 3" key="2">
    <citation type="submission" date="2015-01" db="EMBL/GenBank/DDBJ databases">
        <title>Complete genome sequence of Pyrinomonas methylaliphatogenes type strain K22T.</title>
        <authorList>
            <person name="Lee K.C.Y."/>
            <person name="Power J.F."/>
            <person name="Dunfield P.F."/>
            <person name="Morgan X.C."/>
            <person name="Huttenhower C."/>
            <person name="Stott M.B."/>
        </authorList>
    </citation>
    <scope>NUCLEOTIDE SEQUENCE [LARGE SCALE GENOMIC DNA]</scope>
    <source>
        <strain evidence="2 3">K22</strain>
    </source>
</reference>
<dbReference type="RefSeq" id="WP_041976030.1">
    <property type="nucleotide sequence ID" value="NZ_CBXV010000005.1"/>
</dbReference>
<dbReference type="SMART" id="SM00471">
    <property type="entry name" value="HDc"/>
    <property type="match status" value="1"/>
</dbReference>
<dbReference type="Proteomes" id="UP000031518">
    <property type="component" value="Unassembled WGS sequence"/>
</dbReference>
<dbReference type="InterPro" id="IPR052340">
    <property type="entry name" value="RNase_Y/CdgJ"/>
</dbReference>
<name>A0A0B6WWI8_9BACT</name>